<protein>
    <recommendedName>
        <fullName evidence="1">GTPase HflX N-terminal domain-containing protein</fullName>
    </recommendedName>
</protein>
<keyword evidence="3" id="KW-1185">Reference proteome</keyword>
<dbReference type="InterPro" id="IPR016496">
    <property type="entry name" value="GTPase_HflX"/>
</dbReference>
<dbReference type="Pfam" id="PF13167">
    <property type="entry name" value="GTP-bdg_N"/>
    <property type="match status" value="1"/>
</dbReference>
<dbReference type="Proteomes" id="UP000314982">
    <property type="component" value="Unassembled WGS sequence"/>
</dbReference>
<evidence type="ECO:0000313" key="3">
    <source>
        <dbReference type="Proteomes" id="UP000314982"/>
    </source>
</evidence>
<dbReference type="AlphaFoldDB" id="A0A4W5RNM1"/>
<reference evidence="2" key="2">
    <citation type="submission" date="2025-08" db="UniProtKB">
        <authorList>
            <consortium name="Ensembl"/>
        </authorList>
    </citation>
    <scope>IDENTIFICATION</scope>
</reference>
<dbReference type="InterPro" id="IPR042108">
    <property type="entry name" value="GTPase_HflX_N_sf"/>
</dbReference>
<dbReference type="GeneTree" id="ENSGT00390000001397"/>
<dbReference type="GO" id="GO:0043022">
    <property type="term" value="F:ribosome binding"/>
    <property type="evidence" value="ECO:0007669"/>
    <property type="project" value="TreeGrafter"/>
</dbReference>
<dbReference type="InterPro" id="IPR025121">
    <property type="entry name" value="GTPase_HflX_N"/>
</dbReference>
<evidence type="ECO:0000259" key="1">
    <source>
        <dbReference type="Pfam" id="PF13167"/>
    </source>
</evidence>
<evidence type="ECO:0000313" key="2">
    <source>
        <dbReference type="Ensembl" id="ENSHHUP00000087695.1"/>
    </source>
</evidence>
<feature type="domain" description="GTPase HflX N-terminal" evidence="1">
    <location>
        <begin position="164"/>
        <end position="251"/>
    </location>
</feature>
<dbReference type="GO" id="GO:0005737">
    <property type="term" value="C:cytoplasm"/>
    <property type="evidence" value="ECO:0007669"/>
    <property type="project" value="TreeGrafter"/>
</dbReference>
<dbReference type="FunFam" id="3.40.50.11060:FF:000002">
    <property type="entry name" value="GTP binding protein 6 (putative)"/>
    <property type="match status" value="1"/>
</dbReference>
<sequence length="335" mass="38930">MSTTKYCTVANNILTRLFPKRTYSWCVQLKQQQPYYAEKWLKLPTSYTCSKRSQHVNQSSYQHISQYGLQHHRHHRPTPVAPIPLQHRGFSLSTHQQNIRDDHHTPGHERLGSEEDYIDDSEIDELFQHQNPVVGEEDHRIFIVHPDVKWGSRKQYLTTAHLMMAEAVGLVNTLQNWSVIDKIILSTKTPEKKMIFGKGNFQTLTERIRRTLGVTAVFVNVERLSPASEKEFEEAWGVKVFDRYSVVLHIFRCNARTKEAKLQISLAEIPLLRYHPSIHTNVIQCMKSERYTVEVGSLHTLRLESLKMLNKSDCRRRDGVKEFKEKSGHSDNTSG</sequence>
<dbReference type="Gene3D" id="3.40.50.11060">
    <property type="entry name" value="GTPase HflX, N-terminal domain"/>
    <property type="match status" value="1"/>
</dbReference>
<name>A0A4W5RNM1_9TELE</name>
<reference evidence="2" key="3">
    <citation type="submission" date="2025-09" db="UniProtKB">
        <authorList>
            <consortium name="Ensembl"/>
        </authorList>
    </citation>
    <scope>IDENTIFICATION</scope>
</reference>
<dbReference type="GO" id="GO:0005525">
    <property type="term" value="F:GTP binding"/>
    <property type="evidence" value="ECO:0007669"/>
    <property type="project" value="InterPro"/>
</dbReference>
<accession>A0A4W5RNM1</accession>
<dbReference type="STRING" id="62062.ENSHHUP00000087695"/>
<organism evidence="2 3">
    <name type="scientific">Hucho hucho</name>
    <name type="common">huchen</name>
    <dbReference type="NCBI Taxonomy" id="62062"/>
    <lineage>
        <taxon>Eukaryota</taxon>
        <taxon>Metazoa</taxon>
        <taxon>Chordata</taxon>
        <taxon>Craniata</taxon>
        <taxon>Vertebrata</taxon>
        <taxon>Euteleostomi</taxon>
        <taxon>Actinopterygii</taxon>
        <taxon>Neopterygii</taxon>
        <taxon>Teleostei</taxon>
        <taxon>Protacanthopterygii</taxon>
        <taxon>Salmoniformes</taxon>
        <taxon>Salmonidae</taxon>
        <taxon>Salmoninae</taxon>
        <taxon>Hucho</taxon>
    </lineage>
</organism>
<dbReference type="Ensembl" id="ENSHHUT00000090433.1">
    <property type="protein sequence ID" value="ENSHHUP00000087695.1"/>
    <property type="gene ID" value="ENSHHUG00000050713.1"/>
</dbReference>
<dbReference type="PANTHER" id="PTHR10229">
    <property type="entry name" value="GTP-BINDING PROTEIN HFLX"/>
    <property type="match status" value="1"/>
</dbReference>
<proteinExistence type="predicted"/>
<dbReference type="PANTHER" id="PTHR10229:SF0">
    <property type="entry name" value="GTP-BINDING PROTEIN 6-RELATED"/>
    <property type="match status" value="1"/>
</dbReference>
<reference evidence="3" key="1">
    <citation type="submission" date="2018-06" db="EMBL/GenBank/DDBJ databases">
        <title>Genome assembly of Danube salmon.</title>
        <authorList>
            <person name="Macqueen D.J."/>
            <person name="Gundappa M.K."/>
        </authorList>
    </citation>
    <scope>NUCLEOTIDE SEQUENCE [LARGE SCALE GENOMIC DNA]</scope>
</reference>